<dbReference type="AlphaFoldDB" id="A0A8S1FB61"/>
<gene>
    <name evidence="1" type="ORF">CBOVIS_LOCUS12508</name>
</gene>
<sequence>MLIIRQFVPNYGIDDRFFPRNLLENPRKLNEYRANLAQSIIKSHKKPENLVTNHLEIRVVASNRGEFYLLQTIGFILEQQPIGAFNLSICNVEIDIFDDLAQFEQISIPILSINNGTKKALILDETIRKETIDYWHCLAQKSRSRYILLIEDDSIIIGQFTELINSLIRHLDYADHIDYVKLYHPIKLRKLPSYFLFPCQLRYYITGSAYISYPESCCTPAVIFRTSQIPKMIEHFNKQPSYAGHAKDHILDDSPFIGRQSDLNYVIHIGSFSSIRRRTVQLSDLRDFGIA</sequence>
<evidence type="ECO:0000313" key="1">
    <source>
        <dbReference type="EMBL" id="CAB3411078.1"/>
    </source>
</evidence>
<dbReference type="EMBL" id="CADEPM010000012">
    <property type="protein sequence ID" value="CAB3411078.1"/>
    <property type="molecule type" value="Genomic_DNA"/>
</dbReference>
<keyword evidence="2" id="KW-1185">Reference proteome</keyword>
<name>A0A8S1FB61_9PELO</name>
<protein>
    <submittedName>
        <fullName evidence="1">Uncharacterized protein</fullName>
    </submittedName>
</protein>
<dbReference type="PANTHER" id="PTHR31410">
    <property type="entry name" value="TRANSMEMBRANE PROTEIN 246"/>
    <property type="match status" value="1"/>
</dbReference>
<reference evidence="1 2" key="1">
    <citation type="submission" date="2020-04" db="EMBL/GenBank/DDBJ databases">
        <authorList>
            <person name="Laetsch R D."/>
            <person name="Stevens L."/>
            <person name="Kumar S."/>
            <person name="Blaxter L. M."/>
        </authorList>
    </citation>
    <scope>NUCLEOTIDE SEQUENCE [LARGE SCALE GENOMIC DNA]</scope>
</reference>
<evidence type="ECO:0000313" key="2">
    <source>
        <dbReference type="Proteomes" id="UP000494206"/>
    </source>
</evidence>
<dbReference type="GO" id="GO:0006506">
    <property type="term" value="P:GPI anchor biosynthetic process"/>
    <property type="evidence" value="ECO:0007669"/>
    <property type="project" value="InterPro"/>
</dbReference>
<accession>A0A8S1FB61</accession>
<comment type="caution">
    <text evidence="1">The sequence shown here is derived from an EMBL/GenBank/DDBJ whole genome shotgun (WGS) entry which is preliminary data.</text>
</comment>
<dbReference type="PANTHER" id="PTHR31410:SF1">
    <property type="entry name" value="POST-GPI ATTACHMENT TO PROTEINS FACTOR 4"/>
    <property type="match status" value="1"/>
</dbReference>
<dbReference type="OrthoDB" id="2016523at2759"/>
<dbReference type="GO" id="GO:0000139">
    <property type="term" value="C:Golgi membrane"/>
    <property type="evidence" value="ECO:0007669"/>
    <property type="project" value="InterPro"/>
</dbReference>
<proteinExistence type="predicted"/>
<organism evidence="1 2">
    <name type="scientific">Caenorhabditis bovis</name>
    <dbReference type="NCBI Taxonomy" id="2654633"/>
    <lineage>
        <taxon>Eukaryota</taxon>
        <taxon>Metazoa</taxon>
        <taxon>Ecdysozoa</taxon>
        <taxon>Nematoda</taxon>
        <taxon>Chromadorea</taxon>
        <taxon>Rhabditida</taxon>
        <taxon>Rhabditina</taxon>
        <taxon>Rhabditomorpha</taxon>
        <taxon>Rhabditoidea</taxon>
        <taxon>Rhabditidae</taxon>
        <taxon>Peloderinae</taxon>
        <taxon>Caenorhabditis</taxon>
    </lineage>
</organism>
<dbReference type="Proteomes" id="UP000494206">
    <property type="component" value="Unassembled WGS sequence"/>
</dbReference>
<dbReference type="InterPro" id="IPR029675">
    <property type="entry name" value="PGAP4"/>
</dbReference>
<dbReference type="GO" id="GO:0016757">
    <property type="term" value="F:glycosyltransferase activity"/>
    <property type="evidence" value="ECO:0007669"/>
    <property type="project" value="InterPro"/>
</dbReference>